<feature type="compositionally biased region" description="Basic and acidic residues" evidence="1">
    <location>
        <begin position="171"/>
        <end position="189"/>
    </location>
</feature>
<reference evidence="3" key="2">
    <citation type="submission" date="2023-01" db="EMBL/GenBank/DDBJ databases">
        <authorList>
            <person name="Petersen C."/>
        </authorList>
    </citation>
    <scope>NUCLEOTIDE SEQUENCE</scope>
    <source>
        <strain evidence="3">IBT 17514</strain>
    </source>
</reference>
<dbReference type="AlphaFoldDB" id="A0AAD6HA29"/>
<dbReference type="PANTHER" id="PTHR38795:SF1">
    <property type="entry name" value="DUF6604 DOMAIN-CONTAINING PROTEIN"/>
    <property type="match status" value="1"/>
</dbReference>
<feature type="region of interest" description="Disordered" evidence="1">
    <location>
        <begin position="137"/>
        <end position="189"/>
    </location>
</feature>
<dbReference type="PANTHER" id="PTHR38795">
    <property type="entry name" value="DUF6604 DOMAIN-CONTAINING PROTEIN"/>
    <property type="match status" value="1"/>
</dbReference>
<evidence type="ECO:0000256" key="1">
    <source>
        <dbReference type="SAM" id="MobiDB-lite"/>
    </source>
</evidence>
<evidence type="ECO:0000259" key="2">
    <source>
        <dbReference type="Pfam" id="PF20253"/>
    </source>
</evidence>
<reference evidence="3" key="1">
    <citation type="journal article" date="2023" name="IMA Fungus">
        <title>Comparative genomic study of the Penicillium genus elucidates a diverse pangenome and 15 lateral gene transfer events.</title>
        <authorList>
            <person name="Petersen C."/>
            <person name="Sorensen T."/>
            <person name="Nielsen M.R."/>
            <person name="Sondergaard T.E."/>
            <person name="Sorensen J.L."/>
            <person name="Fitzpatrick D.A."/>
            <person name="Frisvad J.C."/>
            <person name="Nielsen K.L."/>
        </authorList>
    </citation>
    <scope>NUCLEOTIDE SEQUENCE</scope>
    <source>
        <strain evidence="3">IBT 17514</strain>
    </source>
</reference>
<sequence>MLPKFLKGSYSRYKDDTNSIGAWLLETASKCGYSAPPLISKGSKKMEKKNQANTFANPVKYRITIKNLQVLADVVAKSSLTVPGPIIDTAKRAIRLRKEVNSWFLGKGDIDDNERHEHFVSALERICETLEPKASKYLKSDAKQPSQKSDAKDEDEDLSPFSNRFAALTVEEPKETHTSEQERTATPKS</sequence>
<dbReference type="InterPro" id="IPR046539">
    <property type="entry name" value="DUF6604"/>
</dbReference>
<name>A0AAD6HA29_9EURO</name>
<dbReference type="Proteomes" id="UP001215712">
    <property type="component" value="Unassembled WGS sequence"/>
</dbReference>
<comment type="caution">
    <text evidence="3">The sequence shown here is derived from an EMBL/GenBank/DDBJ whole genome shotgun (WGS) entry which is preliminary data.</text>
</comment>
<feature type="domain" description="DUF6604" evidence="2">
    <location>
        <begin position="12"/>
        <end position="186"/>
    </location>
</feature>
<gene>
    <name evidence="3" type="ORF">N7493_012017</name>
</gene>
<dbReference type="EMBL" id="JAQJAN010000024">
    <property type="protein sequence ID" value="KAJ5700971.1"/>
    <property type="molecule type" value="Genomic_DNA"/>
</dbReference>
<evidence type="ECO:0000313" key="4">
    <source>
        <dbReference type="Proteomes" id="UP001215712"/>
    </source>
</evidence>
<accession>A0AAD6HA29</accession>
<proteinExistence type="predicted"/>
<evidence type="ECO:0000313" key="3">
    <source>
        <dbReference type="EMBL" id="KAJ5700971.1"/>
    </source>
</evidence>
<keyword evidence="4" id="KW-1185">Reference proteome</keyword>
<protein>
    <recommendedName>
        <fullName evidence="2">DUF6604 domain-containing protein</fullName>
    </recommendedName>
</protein>
<dbReference type="Pfam" id="PF20253">
    <property type="entry name" value="DUF6604"/>
    <property type="match status" value="1"/>
</dbReference>
<organism evidence="3 4">
    <name type="scientific">Penicillium malachiteum</name>
    <dbReference type="NCBI Taxonomy" id="1324776"/>
    <lineage>
        <taxon>Eukaryota</taxon>
        <taxon>Fungi</taxon>
        <taxon>Dikarya</taxon>
        <taxon>Ascomycota</taxon>
        <taxon>Pezizomycotina</taxon>
        <taxon>Eurotiomycetes</taxon>
        <taxon>Eurotiomycetidae</taxon>
        <taxon>Eurotiales</taxon>
        <taxon>Aspergillaceae</taxon>
        <taxon>Penicillium</taxon>
    </lineage>
</organism>